<sequence>MLLICVYGIDQHHSVEMEVIVQLFIHIYNINLIHLVMLNIVHHHLGANVGQARKTFVATLMSIFKILPIILVVVIKNDI</sequence>
<dbReference type="AlphaFoldDB" id="A0A914C1X8"/>
<proteinExistence type="predicted"/>
<evidence type="ECO:0000256" key="1">
    <source>
        <dbReference type="SAM" id="Phobius"/>
    </source>
</evidence>
<feature type="transmembrane region" description="Helical" evidence="1">
    <location>
        <begin position="55"/>
        <end position="75"/>
    </location>
</feature>
<dbReference type="WBParaSite" id="ACRNAN_Path_1550.g6030.t1">
    <property type="protein sequence ID" value="ACRNAN_Path_1550.g6030.t1"/>
    <property type="gene ID" value="ACRNAN_Path_1550.g6030"/>
</dbReference>
<evidence type="ECO:0000313" key="3">
    <source>
        <dbReference type="WBParaSite" id="ACRNAN_Path_1550.g6030.t1"/>
    </source>
</evidence>
<dbReference type="Proteomes" id="UP000887540">
    <property type="component" value="Unplaced"/>
</dbReference>
<accession>A0A914C1X8</accession>
<reference evidence="3" key="1">
    <citation type="submission" date="2022-11" db="UniProtKB">
        <authorList>
            <consortium name="WormBaseParasite"/>
        </authorList>
    </citation>
    <scope>IDENTIFICATION</scope>
</reference>
<keyword evidence="1" id="KW-0812">Transmembrane</keyword>
<evidence type="ECO:0000313" key="2">
    <source>
        <dbReference type="Proteomes" id="UP000887540"/>
    </source>
</evidence>
<keyword evidence="2" id="KW-1185">Reference proteome</keyword>
<organism evidence="2 3">
    <name type="scientific">Acrobeloides nanus</name>
    <dbReference type="NCBI Taxonomy" id="290746"/>
    <lineage>
        <taxon>Eukaryota</taxon>
        <taxon>Metazoa</taxon>
        <taxon>Ecdysozoa</taxon>
        <taxon>Nematoda</taxon>
        <taxon>Chromadorea</taxon>
        <taxon>Rhabditida</taxon>
        <taxon>Tylenchina</taxon>
        <taxon>Cephalobomorpha</taxon>
        <taxon>Cephaloboidea</taxon>
        <taxon>Cephalobidae</taxon>
        <taxon>Acrobeloides</taxon>
    </lineage>
</organism>
<protein>
    <submittedName>
        <fullName evidence="3">Uncharacterized protein</fullName>
    </submittedName>
</protein>
<name>A0A914C1X8_9BILA</name>
<keyword evidence="1" id="KW-0472">Membrane</keyword>
<keyword evidence="1" id="KW-1133">Transmembrane helix</keyword>
<feature type="transmembrane region" description="Helical" evidence="1">
    <location>
        <begin position="20"/>
        <end position="43"/>
    </location>
</feature>